<evidence type="ECO:0000256" key="6">
    <source>
        <dbReference type="ARBA" id="ARBA00022800"/>
    </source>
</evidence>
<comment type="similarity">
    <text evidence="10">Belongs to the tRNA nucleotidyltransferase/poly(A) polymerase family. Bacterial CCA-adding enzyme type 1 subfamily.</text>
</comment>
<dbReference type="Proteomes" id="UP000006764">
    <property type="component" value="Chromosome"/>
</dbReference>
<dbReference type="GO" id="GO:0001680">
    <property type="term" value="P:tRNA 3'-terminal CCA addition"/>
    <property type="evidence" value="ECO:0007669"/>
    <property type="project" value="UniProtKB-UniRule"/>
</dbReference>
<keyword evidence="8 10" id="KW-0460">Magnesium</keyword>
<dbReference type="GO" id="GO:0004112">
    <property type="term" value="F:cyclic-nucleotide phosphodiesterase activity"/>
    <property type="evidence" value="ECO:0007669"/>
    <property type="project" value="UniProtKB-UniRule"/>
</dbReference>
<dbReference type="SUPFAM" id="SSF81301">
    <property type="entry name" value="Nucleotidyltransferase"/>
    <property type="match status" value="1"/>
</dbReference>
<feature type="binding site" evidence="10">
    <location>
        <position position="78"/>
    </location>
    <ligand>
        <name>CTP</name>
        <dbReference type="ChEBI" id="CHEBI:37563"/>
    </ligand>
</feature>
<feature type="binding site" evidence="10">
    <location>
        <position position="8"/>
    </location>
    <ligand>
        <name>Mg(2+)</name>
        <dbReference type="ChEBI" id="CHEBI:18420"/>
    </ligand>
</feature>
<comment type="catalytic activity">
    <reaction evidence="10">
        <text>a tRNA precursor + 2 CTP + ATP = a tRNA with a 3' CCA end + 3 diphosphate</text>
        <dbReference type="Rhea" id="RHEA:14433"/>
        <dbReference type="Rhea" id="RHEA-COMP:10465"/>
        <dbReference type="Rhea" id="RHEA-COMP:10468"/>
        <dbReference type="ChEBI" id="CHEBI:30616"/>
        <dbReference type="ChEBI" id="CHEBI:33019"/>
        <dbReference type="ChEBI" id="CHEBI:37563"/>
        <dbReference type="ChEBI" id="CHEBI:74896"/>
        <dbReference type="ChEBI" id="CHEBI:83071"/>
        <dbReference type="EC" id="2.7.7.72"/>
    </reaction>
</comment>
<evidence type="ECO:0000313" key="12">
    <source>
        <dbReference type="EMBL" id="AJD49406.1"/>
    </source>
</evidence>
<accession>A0A0B4XQC2</accession>
<comment type="cofactor">
    <cofactor evidence="10">
        <name>Ni(2+)</name>
        <dbReference type="ChEBI" id="CHEBI:49786"/>
    </cofactor>
    <text evidence="10">Nickel for phosphatase activity.</text>
</comment>
<dbReference type="EMBL" id="CP004387">
    <property type="protein sequence ID" value="AJD49406.1"/>
    <property type="molecule type" value="Genomic_DNA"/>
</dbReference>
<dbReference type="InterPro" id="IPR043519">
    <property type="entry name" value="NT_sf"/>
</dbReference>
<dbReference type="GO" id="GO:0016791">
    <property type="term" value="F:phosphatase activity"/>
    <property type="evidence" value="ECO:0007669"/>
    <property type="project" value="UniProtKB-UniRule"/>
</dbReference>
<dbReference type="PANTHER" id="PTHR47545:SF1">
    <property type="entry name" value="MULTIFUNCTIONAL CCA PROTEIN"/>
    <property type="match status" value="1"/>
</dbReference>
<evidence type="ECO:0000259" key="11">
    <source>
        <dbReference type="PROSITE" id="PS51831"/>
    </source>
</evidence>
<dbReference type="Gene3D" id="1.10.3090.10">
    <property type="entry name" value="cca-adding enzyme, domain 2"/>
    <property type="match status" value="1"/>
</dbReference>
<dbReference type="InterPro" id="IPR002646">
    <property type="entry name" value="PolA_pol_head_dom"/>
</dbReference>
<feature type="binding site" evidence="10">
    <location>
        <position position="124"/>
    </location>
    <ligand>
        <name>ATP</name>
        <dbReference type="ChEBI" id="CHEBI:30616"/>
    </ligand>
</feature>
<feature type="binding site" evidence="10">
    <location>
        <position position="10"/>
    </location>
    <ligand>
        <name>Mg(2+)</name>
        <dbReference type="ChEBI" id="CHEBI:18420"/>
    </ligand>
</feature>
<reference evidence="12 13" key="1">
    <citation type="journal article" date="2012" name="J. Bacteriol.">
        <title>Genome sequence of an alkane-degrading bacterium, Alcanivorax pacificus type strain W11-5, isolated from deep sea sediment.</title>
        <authorList>
            <person name="Lai Q."/>
            <person name="Shao Z."/>
        </authorList>
    </citation>
    <scope>NUCLEOTIDE SEQUENCE [LARGE SCALE GENOMIC DNA]</scope>
    <source>
        <strain evidence="12 13">W11-5</strain>
    </source>
</reference>
<dbReference type="Gene3D" id="3.30.460.10">
    <property type="entry name" value="Beta Polymerase, domain 2"/>
    <property type="match status" value="1"/>
</dbReference>
<dbReference type="InterPro" id="IPR050124">
    <property type="entry name" value="tRNA_CCA-adding_enzyme"/>
</dbReference>
<dbReference type="InterPro" id="IPR032828">
    <property type="entry name" value="PolyA_RNA-bd"/>
</dbReference>
<dbReference type="GO" id="GO:0004810">
    <property type="term" value="F:CCA tRNA nucleotidyltransferase activity"/>
    <property type="evidence" value="ECO:0007669"/>
    <property type="project" value="UniProtKB-UniRule"/>
</dbReference>
<feature type="binding site" evidence="10">
    <location>
        <position position="127"/>
    </location>
    <ligand>
        <name>CTP</name>
        <dbReference type="ChEBI" id="CHEBI:37563"/>
    </ligand>
</feature>
<keyword evidence="13" id="KW-1185">Reference proteome</keyword>
<evidence type="ECO:0000256" key="8">
    <source>
        <dbReference type="ARBA" id="ARBA00022842"/>
    </source>
</evidence>
<evidence type="ECO:0000256" key="2">
    <source>
        <dbReference type="ARBA" id="ARBA00022694"/>
    </source>
</evidence>
<keyword evidence="5 10" id="KW-0547">Nucleotide-binding</keyword>
<feature type="binding site" evidence="10">
    <location>
        <position position="78"/>
    </location>
    <ligand>
        <name>ATP</name>
        <dbReference type="ChEBI" id="CHEBI:30616"/>
    </ligand>
</feature>
<dbReference type="InterPro" id="IPR012006">
    <property type="entry name" value="CCA_bact"/>
</dbReference>
<keyword evidence="2 10" id="KW-0819">tRNA processing</keyword>
<comment type="function">
    <text evidence="10">Catalyzes the addition and repair of the essential 3'-terminal CCA sequence in tRNAs without using a nucleic acid template. Adds these three nucleotides in the order of C, C, and A to the tRNA nucleotide-73, using CTP and ATP as substrates and producing inorganic pyrophosphate. tRNA 3'-terminal CCA addition is required both for tRNA processing and repair. Also involved in tRNA surveillance by mediating tandem CCA addition to generate a CCACCA at the 3' terminus of unstable tRNAs. While stable tRNAs receive only 3'-terminal CCA, unstable tRNAs are marked with CCACCA and rapidly degraded.</text>
</comment>
<dbReference type="EC" id="3.1.3.-" evidence="10"/>
<gene>
    <name evidence="10" type="primary">cca</name>
    <name evidence="12" type="ORF">S7S_14970</name>
</gene>
<dbReference type="HOGENOM" id="CLU_015961_1_1_6"/>
<evidence type="ECO:0000256" key="1">
    <source>
        <dbReference type="ARBA" id="ARBA00022679"/>
    </source>
</evidence>
<protein>
    <recommendedName>
        <fullName evidence="10">Multifunctional CCA protein</fullName>
    </recommendedName>
    <domain>
        <recommendedName>
            <fullName evidence="10">CCA-adding enzyme</fullName>
            <ecNumber evidence="10">2.7.7.72</ecNumber>
        </recommendedName>
        <alternativeName>
            <fullName evidence="10">CCA tRNA nucleotidyltransferase</fullName>
        </alternativeName>
        <alternativeName>
            <fullName evidence="10">tRNA CCA-pyrophosphorylase</fullName>
        </alternativeName>
        <alternativeName>
            <fullName evidence="10">tRNA adenylyl-/cytidylyl-transferase</fullName>
        </alternativeName>
        <alternativeName>
            <fullName evidence="10">tRNA nucleotidyltransferase</fullName>
        </alternativeName>
        <alternativeName>
            <fullName evidence="10">tRNA-NT</fullName>
        </alternativeName>
    </domain>
    <domain>
        <recommendedName>
            <fullName evidence="10">2'-nucleotidase</fullName>
            <ecNumber evidence="10">3.1.3.-</ecNumber>
        </recommendedName>
    </domain>
    <domain>
        <recommendedName>
            <fullName evidence="10">2',3'-cyclic phosphodiesterase</fullName>
            <ecNumber evidence="10">3.1.4.-</ecNumber>
        </recommendedName>
    </domain>
    <domain>
        <recommendedName>
            <fullName evidence="10">Phosphatase</fullName>
        </recommendedName>
    </domain>
</protein>
<comment type="subunit">
    <text evidence="10">Monomer. Can also form homodimers and oligomers.</text>
</comment>
<dbReference type="GO" id="GO:0000049">
    <property type="term" value="F:tRNA binding"/>
    <property type="evidence" value="ECO:0007669"/>
    <property type="project" value="UniProtKB-UniRule"/>
</dbReference>
<dbReference type="AlphaFoldDB" id="A0A0B4XQC2"/>
<organism evidence="12 13">
    <name type="scientific">Isoalcanivorax pacificus W11-5</name>
    <dbReference type="NCBI Taxonomy" id="391936"/>
    <lineage>
        <taxon>Bacteria</taxon>
        <taxon>Pseudomonadati</taxon>
        <taxon>Pseudomonadota</taxon>
        <taxon>Gammaproteobacteria</taxon>
        <taxon>Oceanospirillales</taxon>
        <taxon>Alcanivoracaceae</taxon>
        <taxon>Isoalcanivorax</taxon>
    </lineage>
</organism>
<dbReference type="NCBIfam" id="NF008137">
    <property type="entry name" value="PRK10885.1"/>
    <property type="match status" value="1"/>
</dbReference>
<comment type="catalytic activity">
    <reaction evidence="10">
        <text>a tRNA with a 3' CCA end + 2 CTP + ATP = a tRNA with a 3' CCACCA end + 3 diphosphate</text>
        <dbReference type="Rhea" id="RHEA:76235"/>
        <dbReference type="Rhea" id="RHEA-COMP:10468"/>
        <dbReference type="Rhea" id="RHEA-COMP:18655"/>
        <dbReference type="ChEBI" id="CHEBI:30616"/>
        <dbReference type="ChEBI" id="CHEBI:33019"/>
        <dbReference type="ChEBI" id="CHEBI:37563"/>
        <dbReference type="ChEBI" id="CHEBI:83071"/>
        <dbReference type="ChEBI" id="CHEBI:195187"/>
    </reaction>
</comment>
<proteinExistence type="inferred from homology"/>
<dbReference type="Pfam" id="PF01743">
    <property type="entry name" value="PolyA_pol"/>
    <property type="match status" value="1"/>
</dbReference>
<dbReference type="PROSITE" id="PS51831">
    <property type="entry name" value="HD"/>
    <property type="match status" value="1"/>
</dbReference>
<dbReference type="EC" id="2.7.7.72" evidence="10"/>
<feature type="binding site" evidence="10">
    <location>
        <position position="124"/>
    </location>
    <ligand>
        <name>CTP</name>
        <dbReference type="ChEBI" id="CHEBI:37563"/>
    </ligand>
</feature>
<keyword evidence="3 10" id="KW-0548">Nucleotidyltransferase</keyword>
<dbReference type="GO" id="GO:0042245">
    <property type="term" value="P:RNA repair"/>
    <property type="evidence" value="ECO:0007669"/>
    <property type="project" value="UniProtKB-KW"/>
</dbReference>
<sequence>MLGLAVHERDWVVVGSTPEEMVNQGFRPVGRDFPVFLHPKTGEEYALARTERKAGVGYHGFTFNASPRVTLEEDLARRDLTINAMARARGGPLIDPYHGQRDLKARRLRHVSDAFAEDPLRVLRVARFAARFHWLGFTIADETLALMRQLSTPEELLALSPERIWKETEKALNERDPQVYFQTLEACGALAVIFPELAALRGVPQTAAHHPEVDTLIHQYLALAQAARMDLPGLARFAVLVHDLGKGDTPPSEWPRHIAHEARGGTPVSRLCARLKVPAEFRELGLLTATWHTHCHRALELRPGTVWKLLRALDYPRRPERLRLFVAACEADARGREGFADRDYPQAAYLLGAAAASDRVDVRALRDQGFEGKALGEAIERARITAIEEYRTQWQKSH</sequence>
<comment type="domain">
    <text evidence="10">Comprises two domains: an N-terminal domain containing the nucleotidyltransferase activity and a C-terminal HD domain associated with both phosphodiesterase and phosphatase activities.</text>
</comment>
<feature type="binding site" evidence="10">
    <location>
        <position position="127"/>
    </location>
    <ligand>
        <name>ATP</name>
        <dbReference type="ChEBI" id="CHEBI:30616"/>
    </ligand>
</feature>
<dbReference type="EC" id="3.1.4.-" evidence="10"/>
<dbReference type="HAMAP" id="MF_01261">
    <property type="entry name" value="CCA_bact_type1"/>
    <property type="match status" value="1"/>
</dbReference>
<keyword evidence="10" id="KW-0533">Nickel</keyword>
<evidence type="ECO:0000256" key="5">
    <source>
        <dbReference type="ARBA" id="ARBA00022741"/>
    </source>
</evidence>
<keyword evidence="1 10" id="KW-0808">Transferase</keyword>
<name>A0A0B4XQC2_9GAMM</name>
<keyword evidence="4 10" id="KW-0479">Metal-binding</keyword>
<keyword evidence="10" id="KW-0511">Multifunctional enzyme</keyword>
<keyword evidence="7 10" id="KW-0067">ATP-binding</keyword>
<comment type="miscellaneous">
    <text evidence="10">A single active site specifically recognizes both ATP and CTP and is responsible for their addition.</text>
</comment>
<dbReference type="Pfam" id="PF12627">
    <property type="entry name" value="PolyA_pol_RNAbd"/>
    <property type="match status" value="1"/>
</dbReference>
<dbReference type="KEGG" id="apac:S7S_14970"/>
<comment type="caution">
    <text evidence="10">Lacks conserved residue(s) required for the propagation of feature annotation.</text>
</comment>
<keyword evidence="9 10" id="KW-0694">RNA-binding</keyword>
<dbReference type="GO" id="GO:0000287">
    <property type="term" value="F:magnesium ion binding"/>
    <property type="evidence" value="ECO:0007669"/>
    <property type="project" value="UniProtKB-UniRule"/>
</dbReference>
<comment type="cofactor">
    <cofactor evidence="10">
        <name>Mg(2+)</name>
        <dbReference type="ChEBI" id="CHEBI:18420"/>
    </cofactor>
    <text evidence="10">Magnesium is required for nucleotidyltransferase activity.</text>
</comment>
<evidence type="ECO:0000256" key="10">
    <source>
        <dbReference type="HAMAP-Rule" id="MF_01261"/>
    </source>
</evidence>
<feature type="domain" description="HD" evidence="11">
    <location>
        <begin position="215"/>
        <end position="316"/>
    </location>
</feature>
<dbReference type="SUPFAM" id="SSF81891">
    <property type="entry name" value="Poly A polymerase C-terminal region-like"/>
    <property type="match status" value="1"/>
</dbReference>
<dbReference type="GO" id="GO:0160016">
    <property type="term" value="F:CCACCA tRNA nucleotidyltransferase activity"/>
    <property type="evidence" value="ECO:0007669"/>
    <property type="project" value="RHEA"/>
</dbReference>
<evidence type="ECO:0000256" key="9">
    <source>
        <dbReference type="ARBA" id="ARBA00022884"/>
    </source>
</evidence>
<evidence type="ECO:0000256" key="3">
    <source>
        <dbReference type="ARBA" id="ARBA00022695"/>
    </source>
</evidence>
<evidence type="ECO:0000256" key="7">
    <source>
        <dbReference type="ARBA" id="ARBA00022840"/>
    </source>
</evidence>
<dbReference type="STRING" id="391936.S7S_14970"/>
<dbReference type="InterPro" id="IPR006674">
    <property type="entry name" value="HD_domain"/>
</dbReference>
<dbReference type="PANTHER" id="PTHR47545">
    <property type="entry name" value="MULTIFUNCTIONAL CCA PROTEIN"/>
    <property type="match status" value="1"/>
</dbReference>
<keyword evidence="10" id="KW-0378">Hydrolase</keyword>
<keyword evidence="6 10" id="KW-0692">RNA repair</keyword>
<evidence type="ECO:0000313" key="13">
    <source>
        <dbReference type="Proteomes" id="UP000006764"/>
    </source>
</evidence>
<dbReference type="PIRSF" id="PIRSF000813">
    <property type="entry name" value="CCA_bact"/>
    <property type="match status" value="1"/>
</dbReference>
<dbReference type="GO" id="GO:0005524">
    <property type="term" value="F:ATP binding"/>
    <property type="evidence" value="ECO:0007669"/>
    <property type="project" value="UniProtKB-UniRule"/>
</dbReference>
<evidence type="ECO:0000256" key="4">
    <source>
        <dbReference type="ARBA" id="ARBA00022723"/>
    </source>
</evidence>